<proteinExistence type="predicted"/>
<name>A0A1X1RJY4_MYCCE</name>
<dbReference type="CDD" id="cd21631">
    <property type="entry name" value="RHH_CopG_NikR-like"/>
    <property type="match status" value="1"/>
</dbReference>
<dbReference type="EMBL" id="LQOM01000048">
    <property type="protein sequence ID" value="ORV07922.1"/>
    <property type="molecule type" value="Genomic_DNA"/>
</dbReference>
<evidence type="ECO:0000313" key="4">
    <source>
        <dbReference type="EMBL" id="PIB75325.1"/>
    </source>
</evidence>
<dbReference type="Gene3D" id="1.10.1220.10">
    <property type="entry name" value="Met repressor-like"/>
    <property type="match status" value="1"/>
</dbReference>
<dbReference type="Pfam" id="PF01402">
    <property type="entry name" value="RHH_1"/>
    <property type="match status" value="1"/>
</dbReference>
<comment type="caution">
    <text evidence="3">The sequence shown here is derived from an EMBL/GenBank/DDBJ whole genome shotgun (WGS) entry which is preliminary data.</text>
</comment>
<dbReference type="AlphaFoldDB" id="A0A1X1RJY4"/>
<evidence type="ECO:0000256" key="1">
    <source>
        <dbReference type="SAM" id="MobiDB-lite"/>
    </source>
</evidence>
<evidence type="ECO:0000259" key="2">
    <source>
        <dbReference type="Pfam" id="PF01402"/>
    </source>
</evidence>
<feature type="region of interest" description="Disordered" evidence="1">
    <location>
        <begin position="63"/>
        <end position="85"/>
    </location>
</feature>
<accession>A0A1X1RJY4</accession>
<reference evidence="4 6" key="2">
    <citation type="journal article" date="2017" name="Infect. Genet. Evol.">
        <title>The new phylogeny of the genus Mycobacterium: The old and the news.</title>
        <authorList>
            <person name="Tortoli E."/>
            <person name="Fedrizzi T."/>
            <person name="Meehan C.J."/>
            <person name="Trovato A."/>
            <person name="Grottola A."/>
            <person name="Giacobazzi E."/>
            <person name="Serpini G.F."/>
            <person name="Tagliazucchi S."/>
            <person name="Fabio A."/>
            <person name="Bettua C."/>
            <person name="Bertorelli R."/>
            <person name="Frascaro F."/>
            <person name="De Sanctis V."/>
            <person name="Pecorari M."/>
            <person name="Jousson O."/>
            <person name="Segata N."/>
            <person name="Cirillo D.M."/>
        </authorList>
    </citation>
    <scope>NUCLEOTIDE SEQUENCE [LARGE SCALE GENOMIC DNA]</scope>
    <source>
        <strain evidence="4 6">NCTC 12882</strain>
    </source>
</reference>
<gene>
    <name evidence="3" type="ORF">AWB95_21180</name>
    <name evidence="4" type="ORF">CQY23_20205</name>
</gene>
<dbReference type="EMBL" id="PDKV01000033">
    <property type="protein sequence ID" value="PIB75325.1"/>
    <property type="molecule type" value="Genomic_DNA"/>
</dbReference>
<dbReference type="RefSeq" id="WP_062539253.1">
    <property type="nucleotide sequence ID" value="NZ_BBUN01000092.1"/>
</dbReference>
<feature type="domain" description="Ribbon-helix-helix protein CopG" evidence="2">
    <location>
        <begin position="2"/>
        <end position="40"/>
    </location>
</feature>
<dbReference type="STRING" id="28045.AWB95_21180"/>
<dbReference type="Proteomes" id="UP000230971">
    <property type="component" value="Unassembled WGS sequence"/>
</dbReference>
<dbReference type="GO" id="GO:0006355">
    <property type="term" value="P:regulation of DNA-templated transcription"/>
    <property type="evidence" value="ECO:0007669"/>
    <property type="project" value="InterPro"/>
</dbReference>
<evidence type="ECO:0000313" key="6">
    <source>
        <dbReference type="Proteomes" id="UP000230971"/>
    </source>
</evidence>
<dbReference type="SUPFAM" id="SSF47598">
    <property type="entry name" value="Ribbon-helix-helix"/>
    <property type="match status" value="1"/>
</dbReference>
<protein>
    <submittedName>
        <fullName evidence="3">Antitoxin</fullName>
    </submittedName>
    <submittedName>
        <fullName evidence="4">CopG family transcriptional regulator</fullName>
    </submittedName>
</protein>
<dbReference type="InterPro" id="IPR013321">
    <property type="entry name" value="Arc_rbn_hlx_hlx"/>
</dbReference>
<dbReference type="InterPro" id="IPR002145">
    <property type="entry name" value="CopG"/>
</dbReference>
<reference evidence="3 5" key="1">
    <citation type="submission" date="2016-01" db="EMBL/GenBank/DDBJ databases">
        <title>The new phylogeny of the genus Mycobacterium.</title>
        <authorList>
            <person name="Tarcisio F."/>
            <person name="Conor M."/>
            <person name="Antonella G."/>
            <person name="Elisabetta G."/>
            <person name="Giulia F.S."/>
            <person name="Sara T."/>
            <person name="Anna F."/>
            <person name="Clotilde B."/>
            <person name="Roberto B."/>
            <person name="Veronica D.S."/>
            <person name="Fabio R."/>
            <person name="Monica P."/>
            <person name="Olivier J."/>
            <person name="Enrico T."/>
            <person name="Nicola S."/>
        </authorList>
    </citation>
    <scope>NUCLEOTIDE SEQUENCE [LARGE SCALE GENOMIC DNA]</scope>
    <source>
        <strain evidence="3 5">DSM 44243</strain>
    </source>
</reference>
<evidence type="ECO:0000313" key="5">
    <source>
        <dbReference type="Proteomes" id="UP000193907"/>
    </source>
</evidence>
<sequence>MKRTNIYLDEAQTASLDKLAEQQGVSRAELIRQLLNRALNNADDDLASDLAAINDSFGALRDVEEPARGPSGREEHLDRVWRSTS</sequence>
<dbReference type="InterPro" id="IPR010985">
    <property type="entry name" value="Ribbon_hlx_hlx"/>
</dbReference>
<dbReference type="OrthoDB" id="4735215at2"/>
<dbReference type="Proteomes" id="UP000193907">
    <property type="component" value="Unassembled WGS sequence"/>
</dbReference>
<evidence type="ECO:0000313" key="3">
    <source>
        <dbReference type="EMBL" id="ORV07922.1"/>
    </source>
</evidence>
<keyword evidence="5" id="KW-1185">Reference proteome</keyword>
<organism evidence="3 5">
    <name type="scientific">Mycobacterium celatum</name>
    <dbReference type="NCBI Taxonomy" id="28045"/>
    <lineage>
        <taxon>Bacteria</taxon>
        <taxon>Bacillati</taxon>
        <taxon>Actinomycetota</taxon>
        <taxon>Actinomycetes</taxon>
        <taxon>Mycobacteriales</taxon>
        <taxon>Mycobacteriaceae</taxon>
        <taxon>Mycobacterium</taxon>
    </lineage>
</organism>